<dbReference type="OrthoDB" id="5125733at2759"/>
<sequence>MAMRLIGAEGLGASDSAVTISQVPGISAHSCHICRQFKVERIRPGSDSGLHFKFQSKSHRLSKEILTQGFSRGCLLVQWILTQLDSCLTSLKSDSFFRNVYSLLVEADIAPSELENLRFIDTEYGVLVWLFANSWHDYDISLSIEYRLEPFLADKLYDTAEPELDTSPGAKYIGFHHNRSSRRTEKLMLSTASDDPLSADIKRRPTLTDLEPEETFEMAKKWLFDCHDGSKAHDACSSGQRVGILPSRILDLGSRYPVRLVRLHWTDEGATGQYAALSYCWGGPQPIVTNKSNAQDFTDGILFSRFPKTIQDAITTTSRLGLRYLWIDCLCILQDDPEDLSREIANMANIFQQAYVTIVAGSSRNVHEGFLKLRSSPKTLAVKLPYECAGTEDAPYTEGSIFLEKASKYSAGNDPINLRAWTLQEQILSPRMLIYSTNELWWACGTSTFSSVDPYVDAGDLSTIRLRSRRPKSPLEEWRFIVRDYSRRFLTFPMDKLPAIAGVAAEYSNIIHSSYLAGMWQVSLNTELMWSPCRPDISRPLHRRAPSWSWASVDGEISHIWCLSTIIVDSFQVLMCRVTPASPSSPFGSIDLSRTILRVEGDLAKVFWRNDKTYIYVCDGSQGEGSTMLVGRTLADADEYVPQEDGSLVVWALALTKNPPRGLLLAHISGDEYRRVGIFIRIFEERRVKFERTRLSIV</sequence>
<dbReference type="Proteomes" id="UP000240883">
    <property type="component" value="Unassembled WGS sequence"/>
</dbReference>
<keyword evidence="3" id="KW-1185">Reference proteome</keyword>
<feature type="domain" description="Heterokaryon incompatibility" evidence="1">
    <location>
        <begin position="274"/>
        <end position="425"/>
    </location>
</feature>
<evidence type="ECO:0000313" key="3">
    <source>
        <dbReference type="Proteomes" id="UP000240883"/>
    </source>
</evidence>
<dbReference type="AlphaFoldDB" id="A0A2T2NBC8"/>
<dbReference type="Pfam" id="PF06985">
    <property type="entry name" value="HET"/>
    <property type="match status" value="1"/>
</dbReference>
<proteinExistence type="predicted"/>
<name>A0A2T2NBC8_CORCC</name>
<reference evidence="2 3" key="1">
    <citation type="journal article" date="2018" name="Front. Microbiol.">
        <title>Genome-Wide Analysis of Corynespora cassiicola Leaf Fall Disease Putative Effectors.</title>
        <authorList>
            <person name="Lopez D."/>
            <person name="Ribeiro S."/>
            <person name="Label P."/>
            <person name="Fumanal B."/>
            <person name="Venisse J.S."/>
            <person name="Kohler A."/>
            <person name="de Oliveira R.R."/>
            <person name="Labutti K."/>
            <person name="Lipzen A."/>
            <person name="Lail K."/>
            <person name="Bauer D."/>
            <person name="Ohm R.A."/>
            <person name="Barry K.W."/>
            <person name="Spatafora J."/>
            <person name="Grigoriev I.V."/>
            <person name="Martin F.M."/>
            <person name="Pujade-Renaud V."/>
        </authorList>
    </citation>
    <scope>NUCLEOTIDE SEQUENCE [LARGE SCALE GENOMIC DNA]</scope>
    <source>
        <strain evidence="2 3">Philippines</strain>
    </source>
</reference>
<evidence type="ECO:0000259" key="1">
    <source>
        <dbReference type="Pfam" id="PF06985"/>
    </source>
</evidence>
<dbReference type="STRING" id="1448308.A0A2T2NBC8"/>
<dbReference type="PANTHER" id="PTHR33112:SF16">
    <property type="entry name" value="HETEROKARYON INCOMPATIBILITY DOMAIN-CONTAINING PROTEIN"/>
    <property type="match status" value="1"/>
</dbReference>
<protein>
    <submittedName>
        <fullName evidence="2">HET-domain-containing protein</fullName>
    </submittedName>
</protein>
<evidence type="ECO:0000313" key="2">
    <source>
        <dbReference type="EMBL" id="PSN62761.1"/>
    </source>
</evidence>
<dbReference type="PANTHER" id="PTHR33112">
    <property type="entry name" value="DOMAIN PROTEIN, PUTATIVE-RELATED"/>
    <property type="match status" value="1"/>
</dbReference>
<dbReference type="InterPro" id="IPR010730">
    <property type="entry name" value="HET"/>
</dbReference>
<gene>
    <name evidence="2" type="ORF">BS50DRAFT_592015</name>
</gene>
<dbReference type="EMBL" id="KZ678141">
    <property type="protein sequence ID" value="PSN62761.1"/>
    <property type="molecule type" value="Genomic_DNA"/>
</dbReference>
<organism evidence="2 3">
    <name type="scientific">Corynespora cassiicola Philippines</name>
    <dbReference type="NCBI Taxonomy" id="1448308"/>
    <lineage>
        <taxon>Eukaryota</taxon>
        <taxon>Fungi</taxon>
        <taxon>Dikarya</taxon>
        <taxon>Ascomycota</taxon>
        <taxon>Pezizomycotina</taxon>
        <taxon>Dothideomycetes</taxon>
        <taxon>Pleosporomycetidae</taxon>
        <taxon>Pleosporales</taxon>
        <taxon>Corynesporascaceae</taxon>
        <taxon>Corynespora</taxon>
    </lineage>
</organism>
<accession>A0A2T2NBC8</accession>